<dbReference type="Proteomes" id="UP000011991">
    <property type="component" value="Unassembled WGS sequence"/>
</dbReference>
<reference evidence="1 2" key="1">
    <citation type="journal article" date="2013" name="Mar. Genomics">
        <title>Expression of sulfatases in Rhodopirellula baltica and the diversity of sulfatases in the genus Rhodopirellula.</title>
        <authorList>
            <person name="Wegner C.E."/>
            <person name="Richter-Heitmann T."/>
            <person name="Klindworth A."/>
            <person name="Klockow C."/>
            <person name="Richter M."/>
            <person name="Achstetter T."/>
            <person name="Glockner F.O."/>
            <person name="Harder J."/>
        </authorList>
    </citation>
    <scope>NUCLEOTIDE SEQUENCE [LARGE SCALE GENOMIC DNA]</scope>
    <source>
        <strain evidence="1 2">SM1</strain>
    </source>
</reference>
<sequence length="51" mass="5915">MIFDFSVVARCRPNQPDSSFLRLIISQSALRRWSQIDHAIEPLPVRSLCFP</sequence>
<keyword evidence="2" id="KW-1185">Reference proteome</keyword>
<name>M5RL29_9BACT</name>
<dbReference type="AlphaFoldDB" id="M5RL29"/>
<evidence type="ECO:0000313" key="2">
    <source>
        <dbReference type="Proteomes" id="UP000011991"/>
    </source>
</evidence>
<dbReference type="EMBL" id="ANOG01000464">
    <property type="protein sequence ID" value="EMI19886.1"/>
    <property type="molecule type" value="Genomic_DNA"/>
</dbReference>
<protein>
    <submittedName>
        <fullName evidence="1">Uncharacterized protein</fullName>
    </submittedName>
</protein>
<gene>
    <name evidence="1" type="ORF">RMSM_03194</name>
</gene>
<proteinExistence type="predicted"/>
<comment type="caution">
    <text evidence="1">The sequence shown here is derived from an EMBL/GenBank/DDBJ whole genome shotgun (WGS) entry which is preliminary data.</text>
</comment>
<dbReference type="PATRIC" id="fig|1265738.3.peg.3187"/>
<accession>M5RL29</accession>
<evidence type="ECO:0000313" key="1">
    <source>
        <dbReference type="EMBL" id="EMI19886.1"/>
    </source>
</evidence>
<organism evidence="1 2">
    <name type="scientific">Rhodopirellula maiorica SM1</name>
    <dbReference type="NCBI Taxonomy" id="1265738"/>
    <lineage>
        <taxon>Bacteria</taxon>
        <taxon>Pseudomonadati</taxon>
        <taxon>Planctomycetota</taxon>
        <taxon>Planctomycetia</taxon>
        <taxon>Pirellulales</taxon>
        <taxon>Pirellulaceae</taxon>
        <taxon>Novipirellula</taxon>
    </lineage>
</organism>